<sequence length="50" mass="5515">MHPELKSALHKAAQDRGITANDLIAVLIAEHTGRTHLVDYQEVLPLQKTA</sequence>
<accession>F6ESF9</accession>
<keyword evidence="2" id="KW-1185">Reference proteome</keyword>
<gene>
    <name evidence="1" type="ordered locus">AS9A_P20036</name>
</gene>
<geneLocation type="plasmid" evidence="1 2">
    <name>pAS9A-2</name>
</geneLocation>
<name>F6ESF9_HOYSD</name>
<organism evidence="1 2">
    <name type="scientific">Hoyosella subflava (strain DSM 45089 / JCM 17490 / NBRC 109087 / DQS3-9A1)</name>
    <name type="common">Amycolicicoccus subflavus</name>
    <dbReference type="NCBI Taxonomy" id="443218"/>
    <lineage>
        <taxon>Bacteria</taxon>
        <taxon>Bacillati</taxon>
        <taxon>Actinomycetota</taxon>
        <taxon>Actinomycetes</taxon>
        <taxon>Mycobacteriales</taxon>
        <taxon>Hoyosellaceae</taxon>
        <taxon>Hoyosella</taxon>
    </lineage>
</organism>
<dbReference type="EMBL" id="CP002788">
    <property type="protein sequence ID" value="AEF43080.1"/>
    <property type="molecule type" value="Genomic_DNA"/>
</dbReference>
<dbReference type="KEGG" id="asd:AS9A_P20036"/>
<proteinExistence type="predicted"/>
<dbReference type="HOGENOM" id="CLU_202306_0_0_11"/>
<evidence type="ECO:0000313" key="2">
    <source>
        <dbReference type="Proteomes" id="UP000009235"/>
    </source>
</evidence>
<keyword evidence="1" id="KW-0614">Plasmid</keyword>
<reference evidence="1 2" key="1">
    <citation type="journal article" date="2011" name="J. Bacteriol.">
        <title>Complete genome sequence of Amycolicicoccus subflavus DQS3-9A1T, an actinomycete isolated from crude oil-polluted soil.</title>
        <authorList>
            <person name="Cai M."/>
            <person name="Chen W.M."/>
            <person name="Nie Y."/>
            <person name="Chi C.Q."/>
            <person name="Wang Y.N."/>
            <person name="Tang Y.Q."/>
            <person name="Li G.Y."/>
            <person name="Wu X.L."/>
        </authorList>
    </citation>
    <scope>NUCLEOTIDE SEQUENCE [LARGE SCALE GENOMIC DNA]</scope>
    <source>
        <strain evidence="2">DSM 45089 / DQS3-9A1</strain>
        <plasmid evidence="1 2">pAS9A-2</plasmid>
    </source>
</reference>
<protein>
    <submittedName>
        <fullName evidence="1">Uncharacterized protein</fullName>
    </submittedName>
</protein>
<dbReference type="Proteomes" id="UP000009235">
    <property type="component" value="Plasmid pAS9A-2"/>
</dbReference>
<dbReference type="AlphaFoldDB" id="F6ESF9"/>
<evidence type="ECO:0000313" key="1">
    <source>
        <dbReference type="EMBL" id="AEF43080.1"/>
    </source>
</evidence>